<gene>
    <name evidence="2" type="ORF">FYK55_03820</name>
</gene>
<evidence type="ECO:0000313" key="2">
    <source>
        <dbReference type="EMBL" id="KAA5546041.1"/>
    </source>
</evidence>
<dbReference type="Proteomes" id="UP000324479">
    <property type="component" value="Unassembled WGS sequence"/>
</dbReference>
<evidence type="ECO:0000256" key="1">
    <source>
        <dbReference type="SAM" id="Phobius"/>
    </source>
</evidence>
<sequence>MWRSLFIAFGIMAIIVGFESLIIESATFYSHRGSTPTEFFDPSSVPGQQTKTWQPTEWFPWLVLSAGALIVIYSFTLPKRFNASAE</sequence>
<dbReference type="EMBL" id="VWOX01000002">
    <property type="protein sequence ID" value="KAA5546041.1"/>
    <property type="molecule type" value="Genomic_DNA"/>
</dbReference>
<organism evidence="2 3">
    <name type="scientific">Roseiconus nitratireducens</name>
    <dbReference type="NCBI Taxonomy" id="2605748"/>
    <lineage>
        <taxon>Bacteria</taxon>
        <taxon>Pseudomonadati</taxon>
        <taxon>Planctomycetota</taxon>
        <taxon>Planctomycetia</taxon>
        <taxon>Pirellulales</taxon>
        <taxon>Pirellulaceae</taxon>
        <taxon>Roseiconus</taxon>
    </lineage>
</organism>
<keyword evidence="1" id="KW-1133">Transmembrane helix</keyword>
<keyword evidence="1" id="KW-0812">Transmembrane</keyword>
<reference evidence="2 3" key="1">
    <citation type="submission" date="2019-08" db="EMBL/GenBank/DDBJ databases">
        <authorList>
            <person name="Dhanesh K."/>
            <person name="Kumar G."/>
            <person name="Sasikala C."/>
            <person name="Venkata Ramana C."/>
        </authorList>
    </citation>
    <scope>NUCLEOTIDE SEQUENCE [LARGE SCALE GENOMIC DNA]</scope>
    <source>
        <strain evidence="2 3">JC645</strain>
    </source>
</reference>
<evidence type="ECO:0000313" key="3">
    <source>
        <dbReference type="Proteomes" id="UP000324479"/>
    </source>
</evidence>
<protein>
    <submittedName>
        <fullName evidence="2">Uncharacterized protein</fullName>
    </submittedName>
</protein>
<keyword evidence="3" id="KW-1185">Reference proteome</keyword>
<dbReference type="AlphaFoldDB" id="A0A5M6DEQ7"/>
<keyword evidence="1" id="KW-0472">Membrane</keyword>
<comment type="caution">
    <text evidence="2">The sequence shown here is derived from an EMBL/GenBank/DDBJ whole genome shotgun (WGS) entry which is preliminary data.</text>
</comment>
<accession>A0A5M6DEQ7</accession>
<name>A0A5M6DEQ7_9BACT</name>
<feature type="transmembrane region" description="Helical" evidence="1">
    <location>
        <begin position="58"/>
        <end position="77"/>
    </location>
</feature>
<proteinExistence type="predicted"/>
<dbReference type="RefSeq" id="WP_150075046.1">
    <property type="nucleotide sequence ID" value="NZ_VWOX01000002.1"/>
</dbReference>
<feature type="transmembrane region" description="Helical" evidence="1">
    <location>
        <begin position="5"/>
        <end position="23"/>
    </location>
</feature>